<proteinExistence type="predicted"/>
<dbReference type="Proteomes" id="UP000005220">
    <property type="component" value="Chromosome 2"/>
</dbReference>
<protein>
    <recommendedName>
        <fullName evidence="1">STB6-like N-terminal domain-containing protein</fullName>
    </recommendedName>
</protein>
<gene>
    <name evidence="2" type="primary">KAFR0B05210</name>
    <name evidence="2" type="ORF">KAFR_0B05210</name>
</gene>
<dbReference type="OrthoDB" id="19806at2759"/>
<dbReference type="FunCoup" id="H2AR17">
    <property type="interactions" value="69"/>
</dbReference>
<dbReference type="InParanoid" id="H2AR17"/>
<dbReference type="STRING" id="1071382.H2AR17"/>
<dbReference type="KEGG" id="kaf:KAFR_0B05210"/>
<evidence type="ECO:0000313" key="3">
    <source>
        <dbReference type="Proteomes" id="UP000005220"/>
    </source>
</evidence>
<dbReference type="Pfam" id="PF25995">
    <property type="entry name" value="STB6_N"/>
    <property type="match status" value="1"/>
</dbReference>
<accession>H2AR17</accession>
<reference evidence="2 3" key="1">
    <citation type="journal article" date="2011" name="Proc. Natl. Acad. Sci. U.S.A.">
        <title>Evolutionary erosion of yeast sex chromosomes by mating-type switching accidents.</title>
        <authorList>
            <person name="Gordon J.L."/>
            <person name="Armisen D."/>
            <person name="Proux-Wera E."/>
            <person name="Oheigeartaigh S.S."/>
            <person name="Byrne K.P."/>
            <person name="Wolfe K.H."/>
        </authorList>
    </citation>
    <scope>NUCLEOTIDE SEQUENCE [LARGE SCALE GENOMIC DNA]</scope>
    <source>
        <strain evidence="3">ATCC 22294 / BCRC 22015 / CBS 2517 / CECT 1963 / NBRC 1671 / NRRL Y-8276</strain>
    </source>
</reference>
<organism evidence="2 3">
    <name type="scientific">Kazachstania africana (strain ATCC 22294 / BCRC 22015 / CBS 2517 / CECT 1963 / NBRC 1671 / NRRL Y-8276)</name>
    <name type="common">Yeast</name>
    <name type="synonym">Kluyveromyces africanus</name>
    <dbReference type="NCBI Taxonomy" id="1071382"/>
    <lineage>
        <taxon>Eukaryota</taxon>
        <taxon>Fungi</taxon>
        <taxon>Dikarya</taxon>
        <taxon>Ascomycota</taxon>
        <taxon>Saccharomycotina</taxon>
        <taxon>Saccharomycetes</taxon>
        <taxon>Saccharomycetales</taxon>
        <taxon>Saccharomycetaceae</taxon>
        <taxon>Kazachstania</taxon>
    </lineage>
</organism>
<dbReference type="InterPro" id="IPR059025">
    <property type="entry name" value="STB6_N"/>
</dbReference>
<dbReference type="PANTHER" id="PTHR31011">
    <property type="entry name" value="PROTEIN STB2-RELATED"/>
    <property type="match status" value="1"/>
</dbReference>
<dbReference type="EMBL" id="HE650822">
    <property type="protein sequence ID" value="CCF56817.1"/>
    <property type="molecule type" value="Genomic_DNA"/>
</dbReference>
<dbReference type="PANTHER" id="PTHR31011:SF2">
    <property type="entry name" value="PROTEIN STB2-RELATED"/>
    <property type="match status" value="1"/>
</dbReference>
<evidence type="ECO:0000259" key="1">
    <source>
        <dbReference type="Pfam" id="PF25995"/>
    </source>
</evidence>
<dbReference type="GeneID" id="13884699"/>
<keyword evidence="3" id="KW-1185">Reference proteome</keyword>
<name>H2AR17_KAZAF</name>
<feature type="domain" description="STB6-like N-terminal" evidence="1">
    <location>
        <begin position="52"/>
        <end position="188"/>
    </location>
</feature>
<evidence type="ECO:0000313" key="2">
    <source>
        <dbReference type="EMBL" id="CCF56817.1"/>
    </source>
</evidence>
<dbReference type="eggNOG" id="ENOG502QT8Q">
    <property type="taxonomic scope" value="Eukaryota"/>
</dbReference>
<dbReference type="RefSeq" id="XP_003955952.1">
    <property type="nucleotide sequence ID" value="XM_003955903.1"/>
</dbReference>
<dbReference type="HOGENOM" id="CLU_010065_0_0_1"/>
<sequence length="797" mass="92216">MSNSLVNAYSHYTVPSGRMSGTAPGTAMPNYGYTKNSLIDPNKRKAYLQVESYIFPDMKALYQLDLASYVDLTYDKITIYGFEIYLVEQWISERKLSSVITSFTGNTQDTITAIQVLLPKNPSLWPGKFKQYREDLLKFSQPKLTDWGQLFITNLSAFPSGLNILHVECGNMKLIWENFKINFDLKMLNCTGRSLLLLNAPSNSSIEKFSQIYKIPAPNEPISPVIQMIELVQMCLHYFNRYNGKIDGLYCSHTKAAINSWWEDYGKLYLAMERPKNEILLGPTTVAALLSLVLSCFFKLILEDCVNNAKDPFNDYEFFSAIFNFQKKYGLRRDDKAIHLDHRTVAKLFEVTVKFSSNDFFKFKKIFKSKLQDLLNKNKNPIHLANNLLTHDLDTLVSNIKDINAGSLWNGNTISRSILINEQLSDFRFFKFQKGNPNLQLNEQDALIKSGKWKGFLDDITYDLKLQSLAKQFDPTIFIENRPFGNLASSTSNDNRENNKGGGILSLSNQSSSSMFANYDKSKYSNAADLNKNYYREFHRRNSVPLVNDGTLNEPFKDVDEEDDIFLRQALYRSNSVSRISNLAEDWSLPFDPSIVKIARNLKKIDVSLERQQRMEDMRSSKFNYNSEKNDIIQEEIKFGKFKQMLQENYDKYAQTSTDFDRESKFVENQQQVLLTEMKEINSLSSKLRYDVRILEFRMRDVENSVTQFDLKLKNLKKTFRIQDVEVSNALDAVSDNDQFEKCLTSLTNSNSGCYASFYLRMASRNFFTDLKNDILAWANYIFKSFRNHKPDEMPSY</sequence>
<dbReference type="AlphaFoldDB" id="H2AR17"/>
<dbReference type="GO" id="GO:0070822">
    <property type="term" value="C:Sin3-type complex"/>
    <property type="evidence" value="ECO:0007669"/>
    <property type="project" value="EnsemblFungi"/>
</dbReference>
<dbReference type="InterPro" id="IPR038919">
    <property type="entry name" value="STB2/STB2"/>
</dbReference>